<evidence type="ECO:0000256" key="1">
    <source>
        <dbReference type="SAM" id="Phobius"/>
    </source>
</evidence>
<feature type="transmembrane region" description="Helical" evidence="1">
    <location>
        <begin position="179"/>
        <end position="198"/>
    </location>
</feature>
<keyword evidence="1" id="KW-0812">Transmembrane</keyword>
<evidence type="ECO:0008006" key="3">
    <source>
        <dbReference type="Google" id="ProtNLM"/>
    </source>
</evidence>
<name>A0AAU7ZSJ7_9BACT</name>
<reference evidence="2" key="2">
    <citation type="journal article" date="2024" name="Environ. Microbiol.">
        <title>Genome analysis and description of Tunturibacter gen. nov. expands the diversity of Terriglobia in tundra soils.</title>
        <authorList>
            <person name="Messyasz A."/>
            <person name="Mannisto M.K."/>
            <person name="Kerkhof L.J."/>
            <person name="Haggblom M.M."/>
        </authorList>
    </citation>
    <scope>NUCLEOTIDE SEQUENCE</scope>
    <source>
        <strain evidence="2">X5P6</strain>
    </source>
</reference>
<dbReference type="AlphaFoldDB" id="A0AAU7ZSJ7"/>
<keyword evidence="1" id="KW-1133">Transmembrane helix</keyword>
<dbReference type="KEGG" id="tpsc:RBB77_03175"/>
<feature type="transmembrane region" description="Helical" evidence="1">
    <location>
        <begin position="145"/>
        <end position="172"/>
    </location>
</feature>
<feature type="transmembrane region" description="Helical" evidence="1">
    <location>
        <begin position="341"/>
        <end position="363"/>
    </location>
</feature>
<gene>
    <name evidence="2" type="ORF">RBB77_03175</name>
</gene>
<sequence length="422" mass="47037">MTASSKIALDNSKPQNQSLHRALLIVSLCAAWTLTSAAPLWKYLSHTKAAAAIALGCIGIVLAMFWLDRTNRRHLQIGLGWFLLLFLLLTAAFAVLYPISLKHTLNRGGDREDALRIELNAVHHHQYPYATRTFLGNPPTPLPGAMLFAAPFFAIGHVAWQNFLWLALFFAFTLRFFRFRATALLFLTLFLLLAPAHLSDFTSGGDYLTNFFYVTIAVALFYSSLKTSIYASVPAALFLGITLSSRIIYALILIPLLALTSQRTSRIRTAMLFALVLLAACAVTLPTFVPHPLPKLLEQLQQNALKLRYIPHAVHPQITLPLLAILVSCLSFFIPMNLPRLFLFFSVATFILLAPFVATFALYSYMLRYAFFYLSVSTLPFSLWALSRYESLGPPVTPHLSALESEKLSVGPTDQKARILQA</sequence>
<feature type="transmembrane region" description="Helical" evidence="1">
    <location>
        <begin position="79"/>
        <end position="99"/>
    </location>
</feature>
<accession>A0AAU7ZSJ7</accession>
<dbReference type="EMBL" id="CP132942">
    <property type="protein sequence ID" value="XCB33906.1"/>
    <property type="molecule type" value="Genomic_DNA"/>
</dbReference>
<feature type="transmembrane region" description="Helical" evidence="1">
    <location>
        <begin position="229"/>
        <end position="258"/>
    </location>
</feature>
<organism evidence="2">
    <name type="scientific">Tunturiibacter psychrotolerans</name>
    <dbReference type="NCBI Taxonomy" id="3069686"/>
    <lineage>
        <taxon>Bacteria</taxon>
        <taxon>Pseudomonadati</taxon>
        <taxon>Acidobacteriota</taxon>
        <taxon>Terriglobia</taxon>
        <taxon>Terriglobales</taxon>
        <taxon>Acidobacteriaceae</taxon>
        <taxon>Tunturiibacter</taxon>
    </lineage>
</organism>
<dbReference type="RefSeq" id="WP_353064750.1">
    <property type="nucleotide sequence ID" value="NZ_CP132942.1"/>
</dbReference>
<feature type="transmembrane region" description="Helical" evidence="1">
    <location>
        <begin position="309"/>
        <end position="334"/>
    </location>
</feature>
<evidence type="ECO:0000313" key="2">
    <source>
        <dbReference type="EMBL" id="XCB33906.1"/>
    </source>
</evidence>
<protein>
    <recommendedName>
        <fullName evidence="3">DUF2029 domain-containing protein</fullName>
    </recommendedName>
</protein>
<feature type="transmembrane region" description="Helical" evidence="1">
    <location>
        <begin position="47"/>
        <end position="67"/>
    </location>
</feature>
<reference evidence="2" key="1">
    <citation type="submission" date="2023-08" db="EMBL/GenBank/DDBJ databases">
        <authorList>
            <person name="Messyasz A."/>
            <person name="Mannisto M.K."/>
            <person name="Kerkhof L.J."/>
            <person name="Haggblom M."/>
        </authorList>
    </citation>
    <scope>NUCLEOTIDE SEQUENCE</scope>
    <source>
        <strain evidence="2">X5P6</strain>
    </source>
</reference>
<proteinExistence type="predicted"/>
<keyword evidence="1" id="KW-0472">Membrane</keyword>
<feature type="transmembrane region" description="Helical" evidence="1">
    <location>
        <begin position="270"/>
        <end position="289"/>
    </location>
</feature>